<dbReference type="Proteomes" id="UP000799441">
    <property type="component" value="Unassembled WGS sequence"/>
</dbReference>
<sequence>MRPITTFACTHHTTSHHIHTQTQTQTHTHTHTHTHHKHAYITPQTAPRQHRVCVPRVVVFFFFWCISSRSFPLPLRLCFPPSRLLRKEGSGSAASPLFPDSFCRDGRTPRRDPLLLLLWFRITGKGIFL</sequence>
<evidence type="ECO:0000313" key="2">
    <source>
        <dbReference type="Proteomes" id="UP000799441"/>
    </source>
</evidence>
<dbReference type="AlphaFoldDB" id="A0A9P4PZL7"/>
<comment type="caution">
    <text evidence="1">The sequence shown here is derived from an EMBL/GenBank/DDBJ whole genome shotgun (WGS) entry which is preliminary data.</text>
</comment>
<reference evidence="1" key="1">
    <citation type="journal article" date="2020" name="Stud. Mycol.">
        <title>101 Dothideomycetes genomes: a test case for predicting lifestyles and emergence of pathogens.</title>
        <authorList>
            <person name="Haridas S."/>
            <person name="Albert R."/>
            <person name="Binder M."/>
            <person name="Bloem J."/>
            <person name="Labutti K."/>
            <person name="Salamov A."/>
            <person name="Andreopoulos B."/>
            <person name="Baker S."/>
            <person name="Barry K."/>
            <person name="Bills G."/>
            <person name="Bluhm B."/>
            <person name="Cannon C."/>
            <person name="Castanera R."/>
            <person name="Culley D."/>
            <person name="Daum C."/>
            <person name="Ezra D."/>
            <person name="Gonzalez J."/>
            <person name="Henrissat B."/>
            <person name="Kuo A."/>
            <person name="Liang C."/>
            <person name="Lipzen A."/>
            <person name="Lutzoni F."/>
            <person name="Magnuson J."/>
            <person name="Mondo S."/>
            <person name="Nolan M."/>
            <person name="Ohm R."/>
            <person name="Pangilinan J."/>
            <person name="Park H.-J."/>
            <person name="Ramirez L."/>
            <person name="Alfaro M."/>
            <person name="Sun H."/>
            <person name="Tritt A."/>
            <person name="Yoshinaga Y."/>
            <person name="Zwiers L.-H."/>
            <person name="Turgeon B."/>
            <person name="Goodwin S."/>
            <person name="Spatafora J."/>
            <person name="Crous P."/>
            <person name="Grigoriev I."/>
        </authorList>
    </citation>
    <scope>NUCLEOTIDE SEQUENCE</scope>
    <source>
        <strain evidence="1">CBS 116435</strain>
    </source>
</reference>
<organism evidence="1 2">
    <name type="scientific">Polychaeton citri CBS 116435</name>
    <dbReference type="NCBI Taxonomy" id="1314669"/>
    <lineage>
        <taxon>Eukaryota</taxon>
        <taxon>Fungi</taxon>
        <taxon>Dikarya</taxon>
        <taxon>Ascomycota</taxon>
        <taxon>Pezizomycotina</taxon>
        <taxon>Dothideomycetes</taxon>
        <taxon>Dothideomycetidae</taxon>
        <taxon>Capnodiales</taxon>
        <taxon>Capnodiaceae</taxon>
        <taxon>Polychaeton</taxon>
    </lineage>
</organism>
<accession>A0A9P4PZL7</accession>
<gene>
    <name evidence="1" type="ORF">K431DRAFT_171508</name>
</gene>
<keyword evidence="2" id="KW-1185">Reference proteome</keyword>
<protein>
    <submittedName>
        <fullName evidence="1">Uncharacterized protein</fullName>
    </submittedName>
</protein>
<dbReference type="EMBL" id="MU003863">
    <property type="protein sequence ID" value="KAF2716750.1"/>
    <property type="molecule type" value="Genomic_DNA"/>
</dbReference>
<evidence type="ECO:0000313" key="1">
    <source>
        <dbReference type="EMBL" id="KAF2716750.1"/>
    </source>
</evidence>
<name>A0A9P4PZL7_9PEZI</name>
<proteinExistence type="predicted"/>